<dbReference type="AlphaFoldDB" id="A0A0P8WX33"/>
<dbReference type="EMBL" id="LKET01000051">
    <property type="protein sequence ID" value="KPU42866.1"/>
    <property type="molecule type" value="Genomic_DNA"/>
</dbReference>
<evidence type="ECO:0000313" key="1">
    <source>
        <dbReference type="EMBL" id="KPU42866.1"/>
    </source>
</evidence>
<dbReference type="Proteomes" id="UP000050326">
    <property type="component" value="Unassembled WGS sequence"/>
</dbReference>
<sequence>MKRQSIFTVILLFVLALHLTVCGKVQGVITEEGDENAYSIEFSKLNTEKTHELLPGKNYKLQVEITHKGGNIKLAIEGEKGYRAYTGNNLTSCIFTVGVPESGKYTVTVGGENAGGKVRVFAICE</sequence>
<protein>
    <submittedName>
        <fullName evidence="1">Uncharacterized protein</fullName>
    </submittedName>
</protein>
<dbReference type="STRING" id="36849.OXPF_36340"/>
<dbReference type="OrthoDB" id="1808246at2"/>
<proteinExistence type="predicted"/>
<comment type="caution">
    <text evidence="1">The sequence shown here is derived from an EMBL/GenBank/DDBJ whole genome shotgun (WGS) entry which is preliminary data.</text>
</comment>
<dbReference type="RefSeq" id="WP_054876605.1">
    <property type="nucleotide sequence ID" value="NZ_LKET01000051.1"/>
</dbReference>
<name>A0A0P8WX33_9CLOT</name>
<accession>A0A0P8WX33</accession>
<keyword evidence="2" id="KW-1185">Reference proteome</keyword>
<reference evidence="1 2" key="1">
    <citation type="submission" date="2015-09" db="EMBL/GenBank/DDBJ databases">
        <title>Genome sequence of Oxobacter pfennigii DSM 3222.</title>
        <authorList>
            <person name="Poehlein A."/>
            <person name="Bengelsdorf F.R."/>
            <person name="Schiel-Bengelsdorf B."/>
            <person name="Duerre P."/>
            <person name="Daniel R."/>
        </authorList>
    </citation>
    <scope>NUCLEOTIDE SEQUENCE [LARGE SCALE GENOMIC DNA]</scope>
    <source>
        <strain evidence="1 2">DSM 3222</strain>
    </source>
</reference>
<gene>
    <name evidence="1" type="ORF">OXPF_36340</name>
</gene>
<evidence type="ECO:0000313" key="2">
    <source>
        <dbReference type="Proteomes" id="UP000050326"/>
    </source>
</evidence>
<organism evidence="1 2">
    <name type="scientific">Oxobacter pfennigii</name>
    <dbReference type="NCBI Taxonomy" id="36849"/>
    <lineage>
        <taxon>Bacteria</taxon>
        <taxon>Bacillati</taxon>
        <taxon>Bacillota</taxon>
        <taxon>Clostridia</taxon>
        <taxon>Eubacteriales</taxon>
        <taxon>Clostridiaceae</taxon>
        <taxon>Oxobacter</taxon>
    </lineage>
</organism>